<reference evidence="2 3" key="1">
    <citation type="submission" date="2018-08" db="EMBL/GenBank/DDBJ databases">
        <title>Fibrisoma montanum sp. nov., isolated from Danxia mountain soil.</title>
        <authorList>
            <person name="Huang Y."/>
        </authorList>
    </citation>
    <scope>NUCLEOTIDE SEQUENCE [LARGE SCALE GENOMIC DNA]</scope>
    <source>
        <strain evidence="2 3">HYT19</strain>
    </source>
</reference>
<dbReference type="InterPro" id="IPR012338">
    <property type="entry name" value="Beta-lactam/transpept-like"/>
</dbReference>
<sequence length="377" mass="40903">MKLFLSLLSIWALVGCTEKAISPDRGSTLDAEIERVAKASIVFSQAPGMAIGVLKNGQTTFYSVGVQNLSTGKPFDEYTIGEIGSISKTMTAILAAELVNQNRLSLSAPANQYLPASLQIPAKDGKEVTVLHLLNHTSGLVTDPDDIPISPNKLAQPFAEYSESRLAAFLKRTSLKSVPGSTWVYSNIGMALAGIIVRQLAGERITKLYDDRIFGPLGMTMSYTNLAKAPASNVAQGYMGRKPFDYWTLAEPYESVGYIKSNVHDMLTYLKFLTNPPRNALGEALNLTKKPTFLIKQGDQSVNGHPYHDLSAGLAWGIVLNGKNESIYNHSGGTYGFSSFMCFNEQQKTGVIIIANAGITPELSTIGLQILHLVETY</sequence>
<dbReference type="EMBL" id="QXED01000001">
    <property type="protein sequence ID" value="RIV27417.1"/>
    <property type="molecule type" value="Genomic_DNA"/>
</dbReference>
<dbReference type="SUPFAM" id="SSF56601">
    <property type="entry name" value="beta-lactamase/transpeptidase-like"/>
    <property type="match status" value="1"/>
</dbReference>
<dbReference type="GO" id="GO:0016787">
    <property type="term" value="F:hydrolase activity"/>
    <property type="evidence" value="ECO:0007669"/>
    <property type="project" value="UniProtKB-KW"/>
</dbReference>
<dbReference type="RefSeq" id="WP_119666268.1">
    <property type="nucleotide sequence ID" value="NZ_QXED01000001.1"/>
</dbReference>
<feature type="domain" description="Beta-lactamase-related" evidence="1">
    <location>
        <begin position="45"/>
        <end position="359"/>
    </location>
</feature>
<dbReference type="PROSITE" id="PS51257">
    <property type="entry name" value="PROKAR_LIPOPROTEIN"/>
    <property type="match status" value="1"/>
</dbReference>
<dbReference type="PANTHER" id="PTHR46825">
    <property type="entry name" value="D-ALANYL-D-ALANINE-CARBOXYPEPTIDASE/ENDOPEPTIDASE AMPH"/>
    <property type="match status" value="1"/>
</dbReference>
<dbReference type="Pfam" id="PF00144">
    <property type="entry name" value="Beta-lactamase"/>
    <property type="match status" value="1"/>
</dbReference>
<name>A0A418MJ39_9BACT</name>
<dbReference type="AlphaFoldDB" id="A0A418MJ39"/>
<dbReference type="OrthoDB" id="9793489at2"/>
<dbReference type="InterPro" id="IPR001466">
    <property type="entry name" value="Beta-lactam-related"/>
</dbReference>
<dbReference type="InterPro" id="IPR050491">
    <property type="entry name" value="AmpC-like"/>
</dbReference>
<evidence type="ECO:0000259" key="1">
    <source>
        <dbReference type="Pfam" id="PF00144"/>
    </source>
</evidence>
<keyword evidence="3" id="KW-1185">Reference proteome</keyword>
<evidence type="ECO:0000313" key="2">
    <source>
        <dbReference type="EMBL" id="RIV27417.1"/>
    </source>
</evidence>
<comment type="caution">
    <text evidence="2">The sequence shown here is derived from an EMBL/GenBank/DDBJ whole genome shotgun (WGS) entry which is preliminary data.</text>
</comment>
<proteinExistence type="predicted"/>
<dbReference type="Gene3D" id="3.40.710.10">
    <property type="entry name" value="DD-peptidase/beta-lactamase superfamily"/>
    <property type="match status" value="1"/>
</dbReference>
<evidence type="ECO:0000313" key="3">
    <source>
        <dbReference type="Proteomes" id="UP000283523"/>
    </source>
</evidence>
<gene>
    <name evidence="2" type="ORF">DYU11_03680</name>
</gene>
<accession>A0A418MJ39</accession>
<keyword evidence="2" id="KW-0378">Hydrolase</keyword>
<dbReference type="PANTHER" id="PTHR46825:SF8">
    <property type="entry name" value="BETA-LACTAMASE-RELATED"/>
    <property type="match status" value="1"/>
</dbReference>
<dbReference type="Proteomes" id="UP000283523">
    <property type="component" value="Unassembled WGS sequence"/>
</dbReference>
<organism evidence="2 3">
    <name type="scientific">Fibrisoma montanum</name>
    <dbReference type="NCBI Taxonomy" id="2305895"/>
    <lineage>
        <taxon>Bacteria</taxon>
        <taxon>Pseudomonadati</taxon>
        <taxon>Bacteroidota</taxon>
        <taxon>Cytophagia</taxon>
        <taxon>Cytophagales</taxon>
        <taxon>Spirosomataceae</taxon>
        <taxon>Fibrisoma</taxon>
    </lineage>
</organism>
<protein>
    <submittedName>
        <fullName evidence="2">Class A beta-lactamase-related serine hydrolase</fullName>
    </submittedName>
</protein>